<dbReference type="InterPro" id="IPR001173">
    <property type="entry name" value="Glyco_trans_2-like"/>
</dbReference>
<name>A0A2N5XZS1_9GAMM</name>
<dbReference type="PANTHER" id="PTHR43685">
    <property type="entry name" value="GLYCOSYLTRANSFERASE"/>
    <property type="match status" value="1"/>
</dbReference>
<reference evidence="3" key="1">
    <citation type="submission" date="2017-11" db="EMBL/GenBank/DDBJ databases">
        <title>The draft genome sequence of Chromatocurvus sp. F02.</title>
        <authorList>
            <person name="Du Z.-J."/>
            <person name="Chang Y.-Q."/>
        </authorList>
    </citation>
    <scope>NUCLEOTIDE SEQUENCE [LARGE SCALE GENOMIC DNA]</scope>
    <source>
        <strain evidence="3">F02</strain>
    </source>
</reference>
<dbReference type="InterPro" id="IPR029044">
    <property type="entry name" value="Nucleotide-diphossugar_trans"/>
</dbReference>
<dbReference type="Proteomes" id="UP000234845">
    <property type="component" value="Unassembled WGS sequence"/>
</dbReference>
<evidence type="ECO:0000259" key="1">
    <source>
        <dbReference type="Pfam" id="PF00535"/>
    </source>
</evidence>
<accession>A0A2N5XZS1</accession>
<dbReference type="AlphaFoldDB" id="A0A2N5XZS1"/>
<dbReference type="InterPro" id="IPR050834">
    <property type="entry name" value="Glycosyltransf_2"/>
</dbReference>
<comment type="caution">
    <text evidence="2">The sequence shown here is derived from an EMBL/GenBank/DDBJ whole genome shotgun (WGS) entry which is preliminary data.</text>
</comment>
<dbReference type="OrthoDB" id="9801954at2"/>
<dbReference type="CDD" id="cd04184">
    <property type="entry name" value="GT2_RfbC_Mx_like"/>
    <property type="match status" value="1"/>
</dbReference>
<evidence type="ECO:0000313" key="3">
    <source>
        <dbReference type="Proteomes" id="UP000234845"/>
    </source>
</evidence>
<keyword evidence="3" id="KW-1185">Reference proteome</keyword>
<dbReference type="SUPFAM" id="SSF53448">
    <property type="entry name" value="Nucleotide-diphospho-sugar transferases"/>
    <property type="match status" value="1"/>
</dbReference>
<dbReference type="RefSeq" id="WP_101522208.1">
    <property type="nucleotide sequence ID" value="NZ_PKLZ01000011.1"/>
</dbReference>
<protein>
    <recommendedName>
        <fullName evidence="1">Glycosyltransferase 2-like domain-containing protein</fullName>
    </recommendedName>
</protein>
<sequence>MTASINSGDAPDKCDTFLRYLEAEKLRHEDVFRDFLLADTDPLLSVVVPVCNTPLAWLRECIASVVQQSYPRWELCLIDDGSSPDSGVGELLMQMSAADPRVRVRFLPENHGIAGATNVGLSDAAGDFVALLDHDDRLARHALLYICLAVRSNPEAGLIYTNSDRITATGARADPYFKPAWNHALLLSHNYLNHLSVYSANLVARLGGMAPECDGSQDYDYVLRAVESLGRSEILHIPELLYHWRVVEGSVSLGNLGLAVKRGRAVLRDHLLRLGSSARPEPHPDQVIYNTLAFDKPGGELSCLVYGSDEADIRLTCKSVVEDTPDGLRLRLETLHERPASLSGAICCWISSRPAGPVLLVMAGITVASPGAVLAMVSRLKGTHAVAVGPALQLAGGVIAPAVEVGTDSDYESSISAFVLSFDLEVCALSTACILLDTRHGSPSPMCFDSGYLTTSTQFLAGVQPSATSPPVLLWTPRAHCMSTSSRVDLGVLSQPGDVQTWRDDAGDISGNVRGRSS</sequence>
<dbReference type="Gene3D" id="3.90.550.10">
    <property type="entry name" value="Spore Coat Polysaccharide Biosynthesis Protein SpsA, Chain A"/>
    <property type="match status" value="1"/>
</dbReference>
<dbReference type="Pfam" id="PF00535">
    <property type="entry name" value="Glycos_transf_2"/>
    <property type="match status" value="1"/>
</dbReference>
<dbReference type="EMBL" id="PKLZ01000011">
    <property type="protein sequence ID" value="PLW81645.1"/>
    <property type="molecule type" value="Genomic_DNA"/>
</dbReference>
<feature type="domain" description="Glycosyltransferase 2-like" evidence="1">
    <location>
        <begin position="45"/>
        <end position="161"/>
    </location>
</feature>
<organism evidence="2 3">
    <name type="scientific">Kineobactrum sediminis</name>
    <dbReference type="NCBI Taxonomy" id="1905677"/>
    <lineage>
        <taxon>Bacteria</taxon>
        <taxon>Pseudomonadati</taxon>
        <taxon>Pseudomonadota</taxon>
        <taxon>Gammaproteobacteria</taxon>
        <taxon>Cellvibrionales</taxon>
        <taxon>Halieaceae</taxon>
        <taxon>Kineobactrum</taxon>
    </lineage>
</organism>
<dbReference type="PANTHER" id="PTHR43685:SF2">
    <property type="entry name" value="GLYCOSYLTRANSFERASE 2-LIKE DOMAIN-CONTAINING PROTEIN"/>
    <property type="match status" value="1"/>
</dbReference>
<proteinExistence type="predicted"/>
<gene>
    <name evidence="2" type="ORF">CWI75_14340</name>
</gene>
<evidence type="ECO:0000313" key="2">
    <source>
        <dbReference type="EMBL" id="PLW81645.1"/>
    </source>
</evidence>